<dbReference type="GO" id="GO:0008270">
    <property type="term" value="F:zinc ion binding"/>
    <property type="evidence" value="ECO:0007669"/>
    <property type="project" value="InterPro"/>
</dbReference>
<dbReference type="InterPro" id="IPR002125">
    <property type="entry name" value="CMP_dCMP_dom"/>
</dbReference>
<dbReference type="InterPro" id="IPR016193">
    <property type="entry name" value="Cytidine_deaminase-like"/>
</dbReference>
<dbReference type="AlphaFoldDB" id="A0A7S3UBR1"/>
<reference evidence="6" key="1">
    <citation type="submission" date="2021-01" db="EMBL/GenBank/DDBJ databases">
        <authorList>
            <person name="Corre E."/>
            <person name="Pelletier E."/>
            <person name="Niang G."/>
            <person name="Scheremetjew M."/>
            <person name="Finn R."/>
            <person name="Kale V."/>
            <person name="Holt S."/>
            <person name="Cochrane G."/>
            <person name="Meng A."/>
            <person name="Brown T."/>
            <person name="Cohen L."/>
        </authorList>
    </citation>
    <scope>NUCLEOTIDE SEQUENCE</scope>
    <source>
        <strain evidence="6">CCMP1897</strain>
    </source>
</reference>
<protein>
    <recommendedName>
        <fullName evidence="5">CMP/dCMP-type deaminase domain-containing protein</fullName>
    </recommendedName>
</protein>
<dbReference type="GO" id="GO:0052717">
    <property type="term" value="F:tRNA-specific adenosine-34 deaminase activity"/>
    <property type="evidence" value="ECO:0007669"/>
    <property type="project" value="UniProtKB-EC"/>
</dbReference>
<sequence>MAVGTVSAKMPPSTAPATTNDTHDVCERWDEKDATFMEEALEEAKKALSQGEVPVGCVFVRDGSVIARGSNKTNATRNPTRHAEFDAIDRILTACSGRMEEARFPECTLYVTCEPCIMCAGALCLIEIGEVVYGCMNDKFGGCGSILDIASTGCGGCGKKPAPHGFKSRGGLFGKEAVELLRQFYITGNPAAPKPHRKISTNRIITDG</sequence>
<organism evidence="6">
    <name type="scientific">Picocystis salinarum</name>
    <dbReference type="NCBI Taxonomy" id="88271"/>
    <lineage>
        <taxon>Eukaryota</taxon>
        <taxon>Viridiplantae</taxon>
        <taxon>Chlorophyta</taxon>
        <taxon>Picocystophyceae</taxon>
        <taxon>Picocystales</taxon>
        <taxon>Picocystaceae</taxon>
        <taxon>Picocystis</taxon>
    </lineage>
</organism>
<dbReference type="PANTHER" id="PTHR11079">
    <property type="entry name" value="CYTOSINE DEAMINASE FAMILY MEMBER"/>
    <property type="match status" value="1"/>
</dbReference>
<dbReference type="Gene3D" id="3.40.140.10">
    <property type="entry name" value="Cytidine Deaminase, domain 2"/>
    <property type="match status" value="1"/>
</dbReference>
<dbReference type="PANTHER" id="PTHR11079:SF149">
    <property type="entry name" value="TRNA-SPECIFIC ADENOSINE DEAMINASE 2"/>
    <property type="match status" value="1"/>
</dbReference>
<accession>A0A7S3UBR1</accession>
<keyword evidence="2" id="KW-0378">Hydrolase</keyword>
<gene>
    <name evidence="6" type="ORF">PSAL00342_LOCUS2269</name>
</gene>
<name>A0A7S3UBR1_9CHLO</name>
<keyword evidence="3" id="KW-0862">Zinc</keyword>
<evidence type="ECO:0000256" key="3">
    <source>
        <dbReference type="ARBA" id="ARBA00022833"/>
    </source>
</evidence>
<evidence type="ECO:0000256" key="1">
    <source>
        <dbReference type="ARBA" id="ARBA00022723"/>
    </source>
</evidence>
<keyword evidence="1" id="KW-0479">Metal-binding</keyword>
<dbReference type="PROSITE" id="PS00903">
    <property type="entry name" value="CYT_DCMP_DEAMINASES_1"/>
    <property type="match status" value="1"/>
</dbReference>
<evidence type="ECO:0000256" key="2">
    <source>
        <dbReference type="ARBA" id="ARBA00022801"/>
    </source>
</evidence>
<dbReference type="GO" id="GO:0002100">
    <property type="term" value="P:tRNA wobble adenosine to inosine editing"/>
    <property type="evidence" value="ECO:0007669"/>
    <property type="project" value="InterPro"/>
</dbReference>
<feature type="domain" description="CMP/dCMP-type deaminase" evidence="5">
    <location>
        <begin position="31"/>
        <end position="154"/>
    </location>
</feature>
<dbReference type="EMBL" id="HBIS01002546">
    <property type="protein sequence ID" value="CAE0608452.1"/>
    <property type="molecule type" value="Transcribed_RNA"/>
</dbReference>
<dbReference type="CDD" id="cd01285">
    <property type="entry name" value="nucleoside_deaminase"/>
    <property type="match status" value="1"/>
</dbReference>
<evidence type="ECO:0000313" key="6">
    <source>
        <dbReference type="EMBL" id="CAE0608452.1"/>
    </source>
</evidence>
<dbReference type="Pfam" id="PF00383">
    <property type="entry name" value="dCMP_cyt_deam_1"/>
    <property type="match status" value="1"/>
</dbReference>
<feature type="region of interest" description="Disordered" evidence="4">
    <location>
        <begin position="1"/>
        <end position="21"/>
    </location>
</feature>
<dbReference type="PROSITE" id="PS51747">
    <property type="entry name" value="CYT_DCMP_DEAMINASES_2"/>
    <property type="match status" value="1"/>
</dbReference>
<dbReference type="InterPro" id="IPR016192">
    <property type="entry name" value="APOBEC/CMP_deaminase_Zn-bd"/>
</dbReference>
<evidence type="ECO:0000259" key="5">
    <source>
        <dbReference type="PROSITE" id="PS51747"/>
    </source>
</evidence>
<proteinExistence type="predicted"/>
<evidence type="ECO:0000256" key="4">
    <source>
        <dbReference type="SAM" id="MobiDB-lite"/>
    </source>
</evidence>
<dbReference type="SUPFAM" id="SSF53927">
    <property type="entry name" value="Cytidine deaminase-like"/>
    <property type="match status" value="1"/>
</dbReference>